<organism evidence="2 3">
    <name type="scientific">Romanomermis culicivorax</name>
    <name type="common">Nematode worm</name>
    <dbReference type="NCBI Taxonomy" id="13658"/>
    <lineage>
        <taxon>Eukaryota</taxon>
        <taxon>Metazoa</taxon>
        <taxon>Ecdysozoa</taxon>
        <taxon>Nematoda</taxon>
        <taxon>Enoplea</taxon>
        <taxon>Dorylaimia</taxon>
        <taxon>Mermithida</taxon>
        <taxon>Mermithoidea</taxon>
        <taxon>Mermithidae</taxon>
        <taxon>Romanomermis</taxon>
    </lineage>
</organism>
<proteinExistence type="predicted"/>
<sequence length="67" mass="7215">MIGNDRKRNRRNSIEPIGDTGVKRLPPTFDCRGRSATLTADGDQKFPVLGGKDQSMLPYGIAAGVVV</sequence>
<reference evidence="3" key="1">
    <citation type="submission" date="2022-11" db="UniProtKB">
        <authorList>
            <consortium name="WormBaseParasite"/>
        </authorList>
    </citation>
    <scope>IDENTIFICATION</scope>
</reference>
<dbReference type="AlphaFoldDB" id="A0A915I2K3"/>
<protein>
    <submittedName>
        <fullName evidence="3">Uncharacterized protein</fullName>
    </submittedName>
</protein>
<keyword evidence="2" id="KW-1185">Reference proteome</keyword>
<evidence type="ECO:0000313" key="3">
    <source>
        <dbReference type="WBParaSite" id="nRc.2.0.1.t08362-RA"/>
    </source>
</evidence>
<dbReference type="Proteomes" id="UP000887565">
    <property type="component" value="Unplaced"/>
</dbReference>
<accession>A0A915I2K3</accession>
<evidence type="ECO:0000313" key="2">
    <source>
        <dbReference type="Proteomes" id="UP000887565"/>
    </source>
</evidence>
<feature type="region of interest" description="Disordered" evidence="1">
    <location>
        <begin position="1"/>
        <end position="28"/>
    </location>
</feature>
<name>A0A915I2K3_ROMCU</name>
<dbReference type="WBParaSite" id="nRc.2.0.1.t08362-RA">
    <property type="protein sequence ID" value="nRc.2.0.1.t08362-RA"/>
    <property type="gene ID" value="nRc.2.0.1.g08362"/>
</dbReference>
<evidence type="ECO:0000256" key="1">
    <source>
        <dbReference type="SAM" id="MobiDB-lite"/>
    </source>
</evidence>